<comment type="caution">
    <text evidence="1">The sequence shown here is derived from an EMBL/GenBank/DDBJ whole genome shotgun (WGS) entry which is preliminary data.</text>
</comment>
<dbReference type="RefSeq" id="WP_268544951.1">
    <property type="nucleotide sequence ID" value="NZ_JALAOH010000113.1"/>
</dbReference>
<accession>A0AAP3CNZ0</accession>
<name>A0AAP3CNZ0_BACVA</name>
<dbReference type="EMBL" id="JALAOH010000113">
    <property type="protein sequence ID" value="MCY8319097.1"/>
    <property type="molecule type" value="Genomic_DNA"/>
</dbReference>
<gene>
    <name evidence="1" type="ORF">MOC71_20835</name>
</gene>
<organism evidence="1 2">
    <name type="scientific">Bacillus vallismortis</name>
    <dbReference type="NCBI Taxonomy" id="72361"/>
    <lineage>
        <taxon>Bacteria</taxon>
        <taxon>Bacillati</taxon>
        <taxon>Bacillota</taxon>
        <taxon>Bacilli</taxon>
        <taxon>Bacillales</taxon>
        <taxon>Bacillaceae</taxon>
        <taxon>Bacillus</taxon>
    </lineage>
</organism>
<protein>
    <submittedName>
        <fullName evidence="1">Uncharacterized protein</fullName>
    </submittedName>
</protein>
<evidence type="ECO:0000313" key="1">
    <source>
        <dbReference type="EMBL" id="MCY8319097.1"/>
    </source>
</evidence>
<reference evidence="1" key="1">
    <citation type="submission" date="2022-02" db="EMBL/GenBank/DDBJ databases">
        <title>Crop Bioprotection Bacillus Genome Sequencing.</title>
        <authorList>
            <person name="Dunlap C."/>
        </authorList>
    </citation>
    <scope>NUCLEOTIDE SEQUENCE</scope>
    <source>
        <strain evidence="1">98-1</strain>
    </source>
</reference>
<dbReference type="AlphaFoldDB" id="A0AAP3CNZ0"/>
<sequence length="69" mass="7631">MNKETELIIVEPALSIEGGFSLFLWEPAFVLIAHQLACKGSRPILMQHLILSLVSAGKIGMELKIVQQE</sequence>
<evidence type="ECO:0000313" key="2">
    <source>
        <dbReference type="Proteomes" id="UP001067121"/>
    </source>
</evidence>
<dbReference type="Proteomes" id="UP001067121">
    <property type="component" value="Unassembled WGS sequence"/>
</dbReference>
<proteinExistence type="predicted"/>